<sequence>MGIGTCSGIDQSFRRTSWANRRTTSTVQIRSPFKCCFPLIPPPHTSRIDIPPLPPLASPLSTLHVPRGRDFTLPDVTGLTTRPCATRVRLKSAMHSPLEKHTFPIQDLGAQIDILHELWEEVEFGDAYPSERSAYINSERERWVQNECKWALSEAADSAVSLPNLFDENEEDACLPSTYDPSLFSPSALSPCPRSFKLQRRNDKPLPDVPPVPRVRQRPSLPLIPTRIPSRSTSSSTASLTPPSSPLTPTTPSPPSSPRAPAHFASSPKSRTFPSSQFPPVVASSNGRPFNQRHATYPSISSTLSFLEDRETEMDKRSGVYVAEVIDQNDRTYAPSSSRIRGGSIELQRTQPLNVSPKRKQRPPLPSLSTSISSPSLRTLAALSVIPPPPLSPSALLCSPMSDATINADVDALAVDNNTIITSFPTRPSTPTGEASPGLASRWSMDSVASRPHIDDVGAGAATSPTTPPKQKKRDRLLSFISRGRAGSVGKPATSPSTPRMSTEALDLDRRPISKGPHFEMISPSRPSLSVASPPVMSPSASTSSSSSSSSASSAFTVVTPVESPSHNALHDRMEQLAAEQPQSAQHSPEAIDSSLPYLQDSDVLPVPSEPTLPLPSPRTPTASFLSPPRAQSFFSLSALKSRTRRRKKLVISGGPLAVEPIRHGAPPTPQDQYLDALNAGRREREQRLCHENVRHWCEGFGAVRKIERKEDGSLHVYWKEWQIADMVCRLQAQVYMKGVGRVNLSWDYVS</sequence>
<reference evidence="2 3" key="1">
    <citation type="submission" date="2016-03" db="EMBL/GenBank/DDBJ databases">
        <title>Whole genome sequencing of Grifola frondosa 9006-11.</title>
        <authorList>
            <person name="Min B."/>
            <person name="Park H."/>
            <person name="Kim J.-G."/>
            <person name="Cho H."/>
            <person name="Oh Y.-L."/>
            <person name="Kong W.-S."/>
            <person name="Choi I.-G."/>
        </authorList>
    </citation>
    <scope>NUCLEOTIDE SEQUENCE [LARGE SCALE GENOMIC DNA]</scope>
    <source>
        <strain evidence="2 3">9006-11</strain>
    </source>
</reference>
<feature type="compositionally biased region" description="Polar residues" evidence="1">
    <location>
        <begin position="267"/>
        <end position="289"/>
    </location>
</feature>
<dbReference type="OrthoDB" id="3071736at2759"/>
<dbReference type="Proteomes" id="UP000092993">
    <property type="component" value="Unassembled WGS sequence"/>
</dbReference>
<evidence type="ECO:0000256" key="1">
    <source>
        <dbReference type="SAM" id="MobiDB-lite"/>
    </source>
</evidence>
<organism evidence="2 3">
    <name type="scientific">Grifola frondosa</name>
    <name type="common">Maitake</name>
    <name type="synonym">Polyporus frondosus</name>
    <dbReference type="NCBI Taxonomy" id="5627"/>
    <lineage>
        <taxon>Eukaryota</taxon>
        <taxon>Fungi</taxon>
        <taxon>Dikarya</taxon>
        <taxon>Basidiomycota</taxon>
        <taxon>Agaricomycotina</taxon>
        <taxon>Agaricomycetes</taxon>
        <taxon>Polyporales</taxon>
        <taxon>Grifolaceae</taxon>
        <taxon>Grifola</taxon>
    </lineage>
</organism>
<proteinExistence type="predicted"/>
<name>A0A1C7MMB0_GRIFR</name>
<feature type="compositionally biased region" description="Low complexity" evidence="1">
    <location>
        <begin position="527"/>
        <end position="552"/>
    </location>
</feature>
<feature type="region of interest" description="Disordered" evidence="1">
    <location>
        <begin position="421"/>
        <end position="552"/>
    </location>
</feature>
<gene>
    <name evidence="2" type="ORF">A0H81_02307</name>
</gene>
<keyword evidence="3" id="KW-1185">Reference proteome</keyword>
<dbReference type="OMA" id="VIRWCEH"/>
<feature type="compositionally biased region" description="Pro residues" evidence="1">
    <location>
        <begin position="608"/>
        <end position="619"/>
    </location>
</feature>
<feature type="region of interest" description="Disordered" evidence="1">
    <location>
        <begin position="194"/>
        <end position="296"/>
    </location>
</feature>
<evidence type="ECO:0000313" key="3">
    <source>
        <dbReference type="Proteomes" id="UP000092993"/>
    </source>
</evidence>
<comment type="caution">
    <text evidence="2">The sequence shown here is derived from an EMBL/GenBank/DDBJ whole genome shotgun (WGS) entry which is preliminary data.</text>
</comment>
<protein>
    <submittedName>
        <fullName evidence="2">Uncharacterized protein</fullName>
    </submittedName>
</protein>
<dbReference type="STRING" id="5627.A0A1C7MMB0"/>
<feature type="compositionally biased region" description="Pro residues" evidence="1">
    <location>
        <begin position="243"/>
        <end position="258"/>
    </location>
</feature>
<feature type="compositionally biased region" description="Low complexity" evidence="1">
    <location>
        <begin position="218"/>
        <end position="242"/>
    </location>
</feature>
<feature type="region of interest" description="Disordered" evidence="1">
    <location>
        <begin position="332"/>
        <end position="373"/>
    </location>
</feature>
<evidence type="ECO:0000313" key="2">
    <source>
        <dbReference type="EMBL" id="OBZ78015.1"/>
    </source>
</evidence>
<feature type="region of interest" description="Disordered" evidence="1">
    <location>
        <begin position="600"/>
        <end position="627"/>
    </location>
</feature>
<feature type="compositionally biased region" description="Polar residues" evidence="1">
    <location>
        <begin position="421"/>
        <end position="433"/>
    </location>
</feature>
<accession>A0A1C7MMB0</accession>
<dbReference type="AlphaFoldDB" id="A0A1C7MMB0"/>
<dbReference type="EMBL" id="LUGG01000002">
    <property type="protein sequence ID" value="OBZ78015.1"/>
    <property type="molecule type" value="Genomic_DNA"/>
</dbReference>